<comment type="caution">
    <text evidence="3">The sequence shown here is derived from an EMBL/GenBank/DDBJ whole genome shotgun (WGS) entry which is preliminary data.</text>
</comment>
<feature type="signal peptide" evidence="2">
    <location>
        <begin position="1"/>
        <end position="20"/>
    </location>
</feature>
<keyword evidence="2" id="KW-0732">Signal</keyword>
<name>A0ABV1G6J0_9FIRM</name>
<feature type="transmembrane region" description="Helical" evidence="1">
    <location>
        <begin position="63"/>
        <end position="86"/>
    </location>
</feature>
<evidence type="ECO:0000313" key="3">
    <source>
        <dbReference type="EMBL" id="MEQ2511025.1"/>
    </source>
</evidence>
<keyword evidence="1" id="KW-0472">Membrane</keyword>
<gene>
    <name evidence="3" type="ORF">WMO66_07160</name>
</gene>
<dbReference type="Proteomes" id="UP001491552">
    <property type="component" value="Unassembled WGS sequence"/>
</dbReference>
<keyword evidence="1" id="KW-0812">Transmembrane</keyword>
<evidence type="ECO:0000256" key="2">
    <source>
        <dbReference type="SAM" id="SignalP"/>
    </source>
</evidence>
<feature type="transmembrane region" description="Helical" evidence="1">
    <location>
        <begin position="177"/>
        <end position="199"/>
    </location>
</feature>
<evidence type="ECO:0000256" key="1">
    <source>
        <dbReference type="SAM" id="Phobius"/>
    </source>
</evidence>
<keyword evidence="1" id="KW-1133">Transmembrane helix</keyword>
<proteinExistence type="predicted"/>
<feature type="chain" id="PRO_5046986244" description="Sporulation protein" evidence="2">
    <location>
        <begin position="21"/>
        <end position="330"/>
    </location>
</feature>
<feature type="transmembrane region" description="Helical" evidence="1">
    <location>
        <begin position="284"/>
        <end position="317"/>
    </location>
</feature>
<dbReference type="EMBL" id="JBBMFF010000208">
    <property type="protein sequence ID" value="MEQ2511025.1"/>
    <property type="molecule type" value="Genomic_DNA"/>
</dbReference>
<evidence type="ECO:0008006" key="5">
    <source>
        <dbReference type="Google" id="ProtNLM"/>
    </source>
</evidence>
<accession>A0ABV1G6J0</accession>
<evidence type="ECO:0000313" key="4">
    <source>
        <dbReference type="Proteomes" id="UP001491552"/>
    </source>
</evidence>
<dbReference type="RefSeq" id="WP_349135725.1">
    <property type="nucleotide sequence ID" value="NZ_JBBMFF010000208.1"/>
</dbReference>
<organism evidence="3 4">
    <name type="scientific">Faecousia intestinalis</name>
    <dbReference type="NCBI Taxonomy" id="3133167"/>
    <lineage>
        <taxon>Bacteria</taxon>
        <taxon>Bacillati</taxon>
        <taxon>Bacillota</taxon>
        <taxon>Clostridia</taxon>
        <taxon>Eubacteriales</taxon>
        <taxon>Oscillospiraceae</taxon>
        <taxon>Faecousia</taxon>
    </lineage>
</organism>
<protein>
    <recommendedName>
        <fullName evidence="5">Sporulation protein</fullName>
    </recommendedName>
</protein>
<reference evidence="3 4" key="1">
    <citation type="submission" date="2024-03" db="EMBL/GenBank/DDBJ databases">
        <title>Human intestinal bacterial collection.</title>
        <authorList>
            <person name="Pauvert C."/>
            <person name="Hitch T.C.A."/>
            <person name="Clavel T."/>
        </authorList>
    </citation>
    <scope>NUCLEOTIDE SEQUENCE [LARGE SCALE GENOMIC DNA]</scope>
    <source>
        <strain evidence="3 4">CLA-AA-H192</strain>
    </source>
</reference>
<sequence>MLLVLLLATAGLLLAPQAAASGALQGLRACAARVIPALLPFFVVSRMLTALPLPTPGRRADRLFRALFGVRAACLPALLTGLLGGYPAGAAAVTELYRAGALSKAEAERALCFCNNSGPGFFAGLIGTAVLGDVRRGLILYGLHALAALLTGLLLPGSTPPAALRTVRREKPQLPSLLPEAVQGSCAALLQVSGLIVFFSSMLAVLRAAGLTALLPNRLAEALACGALELSSGILLLSGHGAEAACALLMGWGGLCVHFQAMSLWQTAGLRPHGYFSAKLLHGLLSAVLALACFAPSPAALLSAGALTACALLAPLLRKIRAGNLRRAAV</sequence>
<feature type="transmembrane region" description="Helical" evidence="1">
    <location>
        <begin position="31"/>
        <end position="51"/>
    </location>
</feature>
<feature type="transmembrane region" description="Helical" evidence="1">
    <location>
        <begin position="138"/>
        <end position="156"/>
    </location>
</feature>
<keyword evidence="4" id="KW-1185">Reference proteome</keyword>